<protein>
    <submittedName>
        <fullName evidence="2">Uncharacterized protein</fullName>
    </submittedName>
</protein>
<accession>A0A0F9H6Y9</accession>
<dbReference type="AlphaFoldDB" id="A0A0F9H6Y9"/>
<keyword evidence="1" id="KW-0812">Transmembrane</keyword>
<keyword evidence="1" id="KW-1133">Transmembrane helix</keyword>
<gene>
    <name evidence="2" type="ORF">LCGC14_2098880</name>
</gene>
<proteinExistence type="predicted"/>
<organism evidence="2">
    <name type="scientific">marine sediment metagenome</name>
    <dbReference type="NCBI Taxonomy" id="412755"/>
    <lineage>
        <taxon>unclassified sequences</taxon>
        <taxon>metagenomes</taxon>
        <taxon>ecological metagenomes</taxon>
    </lineage>
</organism>
<evidence type="ECO:0000313" key="2">
    <source>
        <dbReference type="EMBL" id="KKL71042.1"/>
    </source>
</evidence>
<feature type="transmembrane region" description="Helical" evidence="1">
    <location>
        <begin position="68"/>
        <end position="88"/>
    </location>
</feature>
<reference evidence="2" key="1">
    <citation type="journal article" date="2015" name="Nature">
        <title>Complex archaea that bridge the gap between prokaryotes and eukaryotes.</title>
        <authorList>
            <person name="Spang A."/>
            <person name="Saw J.H."/>
            <person name="Jorgensen S.L."/>
            <person name="Zaremba-Niedzwiedzka K."/>
            <person name="Martijn J."/>
            <person name="Lind A.E."/>
            <person name="van Eijk R."/>
            <person name="Schleper C."/>
            <person name="Guy L."/>
            <person name="Ettema T.J."/>
        </authorList>
    </citation>
    <scope>NUCLEOTIDE SEQUENCE</scope>
</reference>
<dbReference type="EMBL" id="LAZR01025710">
    <property type="protein sequence ID" value="KKL71042.1"/>
    <property type="molecule type" value="Genomic_DNA"/>
</dbReference>
<keyword evidence="1" id="KW-0472">Membrane</keyword>
<evidence type="ECO:0000256" key="1">
    <source>
        <dbReference type="SAM" id="Phobius"/>
    </source>
</evidence>
<sequence length="259" mass="28770">MIEFKCPKCGKLWRVNDDRAGRRAHCSCDNYCTVPTPEEGELLLATPADVTLPLAPPEAQPGRRRWRVVYLLVGLLVGLFALGMLIDWCESAPTGSPQPADPVPSAAVSKITAGLSKFTVDRANAQFVFTLEVSNQESREKTVHVVVYGKNDMFSPPRRSAWPFAGLLFRQAGTRRGALSSSDISRNWGSRPSNTRGAKMVLGPNASESLEGALPINDTCQQDAWRGKRLDPRSMYNEVFLWVFSHNGQLIFEREYDVK</sequence>
<comment type="caution">
    <text evidence="2">The sequence shown here is derived from an EMBL/GenBank/DDBJ whole genome shotgun (WGS) entry which is preliminary data.</text>
</comment>
<name>A0A0F9H6Y9_9ZZZZ</name>